<dbReference type="Proteomes" id="UP000326565">
    <property type="component" value="Unassembled WGS sequence"/>
</dbReference>
<gene>
    <name evidence="1" type="ORF">BDV29DRAFT_171688</name>
</gene>
<keyword evidence="2" id="KW-1185">Reference proteome</keyword>
<accession>A0A5N5X8E0</accession>
<evidence type="ECO:0000313" key="1">
    <source>
        <dbReference type="EMBL" id="KAB8075572.1"/>
    </source>
</evidence>
<sequence length="69" mass="7899">MVIALSCEHKTFSVCTGRIVSQIIKSNSHHYCARPRAKLVLGETTEVKTVKLYRTKIQRLFLKLESVHT</sequence>
<protein>
    <submittedName>
        <fullName evidence="1">Uncharacterized protein</fullName>
    </submittedName>
</protein>
<dbReference type="EMBL" id="ML732192">
    <property type="protein sequence ID" value="KAB8075572.1"/>
    <property type="molecule type" value="Genomic_DNA"/>
</dbReference>
<name>A0A5N5X8E0_9EURO</name>
<dbReference type="AlphaFoldDB" id="A0A5N5X8E0"/>
<reference evidence="1 2" key="1">
    <citation type="submission" date="2019-04" db="EMBL/GenBank/DDBJ databases">
        <title>Friends and foes A comparative genomics study of 23 Aspergillus species from section Flavi.</title>
        <authorList>
            <consortium name="DOE Joint Genome Institute"/>
            <person name="Kjaerbolling I."/>
            <person name="Vesth T."/>
            <person name="Frisvad J.C."/>
            <person name="Nybo J.L."/>
            <person name="Theobald S."/>
            <person name="Kildgaard S."/>
            <person name="Isbrandt T."/>
            <person name="Kuo A."/>
            <person name="Sato A."/>
            <person name="Lyhne E.K."/>
            <person name="Kogle M.E."/>
            <person name="Wiebenga A."/>
            <person name="Kun R.S."/>
            <person name="Lubbers R.J."/>
            <person name="Makela M.R."/>
            <person name="Barry K."/>
            <person name="Chovatia M."/>
            <person name="Clum A."/>
            <person name="Daum C."/>
            <person name="Haridas S."/>
            <person name="He G."/>
            <person name="LaButti K."/>
            <person name="Lipzen A."/>
            <person name="Mondo S."/>
            <person name="Riley R."/>
            <person name="Salamov A."/>
            <person name="Simmons B.A."/>
            <person name="Magnuson J.K."/>
            <person name="Henrissat B."/>
            <person name="Mortensen U.H."/>
            <person name="Larsen T.O."/>
            <person name="Devries R.P."/>
            <person name="Grigoriev I.V."/>
            <person name="Machida M."/>
            <person name="Baker S.E."/>
            <person name="Andersen M.R."/>
        </authorList>
    </citation>
    <scope>NUCLEOTIDE SEQUENCE [LARGE SCALE GENOMIC DNA]</scope>
    <source>
        <strain evidence="1 2">CBS 151.66</strain>
    </source>
</reference>
<evidence type="ECO:0000313" key="2">
    <source>
        <dbReference type="Proteomes" id="UP000326565"/>
    </source>
</evidence>
<proteinExistence type="predicted"/>
<organism evidence="1 2">
    <name type="scientific">Aspergillus leporis</name>
    <dbReference type="NCBI Taxonomy" id="41062"/>
    <lineage>
        <taxon>Eukaryota</taxon>
        <taxon>Fungi</taxon>
        <taxon>Dikarya</taxon>
        <taxon>Ascomycota</taxon>
        <taxon>Pezizomycotina</taxon>
        <taxon>Eurotiomycetes</taxon>
        <taxon>Eurotiomycetidae</taxon>
        <taxon>Eurotiales</taxon>
        <taxon>Aspergillaceae</taxon>
        <taxon>Aspergillus</taxon>
        <taxon>Aspergillus subgen. Circumdati</taxon>
    </lineage>
</organism>